<dbReference type="Proteomes" id="UP001320876">
    <property type="component" value="Unassembled WGS sequence"/>
</dbReference>
<name>A0ABT3GJ83_9BACT</name>
<feature type="transmembrane region" description="Helical" evidence="2">
    <location>
        <begin position="303"/>
        <end position="320"/>
    </location>
</feature>
<gene>
    <name evidence="3" type="ORF">OKA05_13405</name>
</gene>
<evidence type="ECO:0000256" key="1">
    <source>
        <dbReference type="SAM" id="MobiDB-lite"/>
    </source>
</evidence>
<feature type="region of interest" description="Disordered" evidence="1">
    <location>
        <begin position="253"/>
        <end position="272"/>
    </location>
</feature>
<feature type="transmembrane region" description="Helical" evidence="2">
    <location>
        <begin position="327"/>
        <end position="346"/>
    </location>
</feature>
<accession>A0ABT3GJ83</accession>
<evidence type="ECO:0000313" key="4">
    <source>
        <dbReference type="Proteomes" id="UP001320876"/>
    </source>
</evidence>
<proteinExistence type="predicted"/>
<comment type="caution">
    <text evidence="3">The sequence shown here is derived from an EMBL/GenBank/DDBJ whole genome shotgun (WGS) entry which is preliminary data.</text>
</comment>
<evidence type="ECO:0000313" key="3">
    <source>
        <dbReference type="EMBL" id="MCW1923555.1"/>
    </source>
</evidence>
<dbReference type="EMBL" id="JAPDDT010000005">
    <property type="protein sequence ID" value="MCW1923555.1"/>
    <property type="molecule type" value="Genomic_DNA"/>
</dbReference>
<reference evidence="3 4" key="1">
    <citation type="submission" date="2022-10" db="EMBL/GenBank/DDBJ databases">
        <title>Luteolibacter arcticus strain CCTCC AB 2014275, whole genome shotgun sequencing project.</title>
        <authorList>
            <person name="Zhao G."/>
            <person name="Shen L."/>
        </authorList>
    </citation>
    <scope>NUCLEOTIDE SEQUENCE [LARGE SCALE GENOMIC DNA]</scope>
    <source>
        <strain evidence="3 4">CCTCC AB 2014275</strain>
    </source>
</reference>
<keyword evidence="4" id="KW-1185">Reference proteome</keyword>
<evidence type="ECO:0008006" key="5">
    <source>
        <dbReference type="Google" id="ProtNLM"/>
    </source>
</evidence>
<organism evidence="3 4">
    <name type="scientific">Luteolibacter arcticus</name>
    <dbReference type="NCBI Taxonomy" id="1581411"/>
    <lineage>
        <taxon>Bacteria</taxon>
        <taxon>Pseudomonadati</taxon>
        <taxon>Verrucomicrobiota</taxon>
        <taxon>Verrucomicrobiia</taxon>
        <taxon>Verrucomicrobiales</taxon>
        <taxon>Verrucomicrobiaceae</taxon>
        <taxon>Luteolibacter</taxon>
    </lineage>
</organism>
<keyword evidence="2" id="KW-1133">Transmembrane helix</keyword>
<evidence type="ECO:0000256" key="2">
    <source>
        <dbReference type="SAM" id="Phobius"/>
    </source>
</evidence>
<protein>
    <recommendedName>
        <fullName evidence="5">VanZ-like domain-containing protein</fullName>
    </recommendedName>
</protein>
<keyword evidence="2" id="KW-0472">Membrane</keyword>
<sequence>MRRAFLPILPLALLLLLAGTWWAWQHRFEIDPAHPHLTLHDLERSLALEPGAAWEAAPGGETGLVLHSGTTSHPAVQLLPLPLSGPVQFLMFDFAVQARGLTPGPMPWSDGRLMIEWHAPGKPMDPQYLAAARSDQSSGSACLVVRCHHGPAVPVLRVEHLGTSGSFHVPYCRIDTVRESAWWTVGRWFLLGGWFTWTAVLAGWGRTSGPGRPLLAAGVWLFCASQWAVPGPWQSLRPLGPFFAVSEPAGRASFTAPAAPPQKSPASQAGPASAAPAEALGELPFGGSLLLEIKDRIKQARPLFHLLLFFGPALVFALLIGRRKSVLFAALLAGVIEGSQYLFGYGFDSSDWFDLSFDSLGVVLALFVHARVSRWWQARKAASEFASDETSSASQPT</sequence>
<keyword evidence="2" id="KW-0812">Transmembrane</keyword>
<dbReference type="RefSeq" id="WP_264487664.1">
    <property type="nucleotide sequence ID" value="NZ_JAPDDT010000005.1"/>
</dbReference>